<evidence type="ECO:0000259" key="2">
    <source>
        <dbReference type="Pfam" id="PF03734"/>
    </source>
</evidence>
<gene>
    <name evidence="3" type="ORF">NN4_28610</name>
</gene>
<dbReference type="AlphaFoldDB" id="A0A511MCF6"/>
<dbReference type="GO" id="GO:0016740">
    <property type="term" value="F:transferase activity"/>
    <property type="evidence" value="ECO:0007669"/>
    <property type="project" value="InterPro"/>
</dbReference>
<accession>A0A511MCF6</accession>
<protein>
    <recommendedName>
        <fullName evidence="2">L,D-TPase catalytic domain-containing protein</fullName>
    </recommendedName>
</protein>
<dbReference type="PANTHER" id="PTHR38589">
    <property type="entry name" value="BLR0621 PROTEIN"/>
    <property type="match status" value="1"/>
</dbReference>
<evidence type="ECO:0000313" key="4">
    <source>
        <dbReference type="Proteomes" id="UP000321424"/>
    </source>
</evidence>
<comment type="caution">
    <text evidence="3">The sequence shown here is derived from an EMBL/GenBank/DDBJ whole genome shotgun (WGS) entry which is preliminary data.</text>
</comment>
<reference evidence="3 4" key="1">
    <citation type="submission" date="2019-07" db="EMBL/GenBank/DDBJ databases">
        <title>Whole genome shotgun sequence of Nocardia ninae NBRC 108245.</title>
        <authorList>
            <person name="Hosoyama A."/>
            <person name="Uohara A."/>
            <person name="Ohji S."/>
            <person name="Ichikawa N."/>
        </authorList>
    </citation>
    <scope>NUCLEOTIDE SEQUENCE [LARGE SCALE GENOMIC DNA]</scope>
    <source>
        <strain evidence="3 4">NBRC 108245</strain>
    </source>
</reference>
<dbReference type="RefSeq" id="WP_186818411.1">
    <property type="nucleotide sequence ID" value="NZ_BJXA01000015.1"/>
</dbReference>
<name>A0A511MCF6_9NOCA</name>
<proteinExistence type="predicted"/>
<sequence length="200" mass="21563">MSNGQSRYPAGSARTVLFAIATDYGTADVNVVACARRGATWQQTLSTAGHVGSNGFAEPNAKREGDGKSPTGSYPLTEAFGEANPGTELPYRTLRHGACWGSTSGDHRYNTYYRGKCLPTDEDLTELMNDGPYQQVVVIDYNRLPHSPIVHGKGSAIFLHAGSGPTAGCVALARPELETIIKTLRPHDRIIMGPTRVLFR</sequence>
<dbReference type="InterPro" id="IPR005490">
    <property type="entry name" value="LD_TPept_cat_dom"/>
</dbReference>
<dbReference type="EMBL" id="BJXA01000015">
    <property type="protein sequence ID" value="GEM38342.1"/>
    <property type="molecule type" value="Genomic_DNA"/>
</dbReference>
<keyword evidence="4" id="KW-1185">Reference proteome</keyword>
<dbReference type="PANTHER" id="PTHR38589:SF1">
    <property type="entry name" value="BLR0621 PROTEIN"/>
    <property type="match status" value="1"/>
</dbReference>
<dbReference type="Proteomes" id="UP000321424">
    <property type="component" value="Unassembled WGS sequence"/>
</dbReference>
<organism evidence="3 4">
    <name type="scientific">Nocardia ninae NBRC 108245</name>
    <dbReference type="NCBI Taxonomy" id="1210091"/>
    <lineage>
        <taxon>Bacteria</taxon>
        <taxon>Bacillati</taxon>
        <taxon>Actinomycetota</taxon>
        <taxon>Actinomycetes</taxon>
        <taxon>Mycobacteriales</taxon>
        <taxon>Nocardiaceae</taxon>
        <taxon>Nocardia</taxon>
    </lineage>
</organism>
<feature type="domain" description="L,D-TPase catalytic" evidence="2">
    <location>
        <begin position="53"/>
        <end position="191"/>
    </location>
</feature>
<feature type="region of interest" description="Disordered" evidence="1">
    <location>
        <begin position="49"/>
        <end position="82"/>
    </location>
</feature>
<dbReference type="Pfam" id="PF03734">
    <property type="entry name" value="YkuD"/>
    <property type="match status" value="1"/>
</dbReference>
<evidence type="ECO:0000256" key="1">
    <source>
        <dbReference type="SAM" id="MobiDB-lite"/>
    </source>
</evidence>
<evidence type="ECO:0000313" key="3">
    <source>
        <dbReference type="EMBL" id="GEM38342.1"/>
    </source>
</evidence>